<dbReference type="GO" id="GO:0051015">
    <property type="term" value="F:actin filament binding"/>
    <property type="evidence" value="ECO:0007669"/>
    <property type="project" value="TreeGrafter"/>
</dbReference>
<evidence type="ECO:0000259" key="7">
    <source>
        <dbReference type="PROSITE" id="PS51456"/>
    </source>
</evidence>
<evidence type="ECO:0000256" key="3">
    <source>
        <dbReference type="ARBA" id="ARBA00023123"/>
    </source>
</evidence>
<dbReference type="PANTHER" id="PTHR13140">
    <property type="entry name" value="MYOSIN"/>
    <property type="match status" value="1"/>
</dbReference>
<dbReference type="Pfam" id="PF06017">
    <property type="entry name" value="Myosin_TH1"/>
    <property type="match status" value="1"/>
</dbReference>
<dbReference type="EMBL" id="PZQS01000005">
    <property type="protein sequence ID" value="PVD30004.1"/>
    <property type="molecule type" value="Genomic_DNA"/>
</dbReference>
<dbReference type="PRINTS" id="PR00193">
    <property type="entry name" value="MYOSINHEAVY"/>
</dbReference>
<keyword evidence="5 6" id="KW-0009">Actin-binding</keyword>
<dbReference type="InterPro" id="IPR036961">
    <property type="entry name" value="Kinesin_motor_dom_sf"/>
</dbReference>
<evidence type="ECO:0000256" key="1">
    <source>
        <dbReference type="ARBA" id="ARBA00022741"/>
    </source>
</evidence>
<dbReference type="InterPro" id="IPR010926">
    <property type="entry name" value="Myosin_TH1"/>
</dbReference>
<evidence type="ECO:0000256" key="6">
    <source>
        <dbReference type="PROSITE-ProRule" id="PRU00782"/>
    </source>
</evidence>
<gene>
    <name evidence="9" type="ORF">C0Q70_09265</name>
</gene>
<keyword evidence="2 6" id="KW-0067">ATP-binding</keyword>
<dbReference type="Gene3D" id="1.20.5.4820">
    <property type="match status" value="1"/>
</dbReference>
<keyword evidence="3 6" id="KW-0518">Myosin</keyword>
<reference evidence="9 10" key="1">
    <citation type="submission" date="2018-04" db="EMBL/GenBank/DDBJ databases">
        <title>The genome of golden apple snail Pomacea canaliculata provides insight into stress tolerance and invasive adaptation.</title>
        <authorList>
            <person name="Liu C."/>
            <person name="Liu B."/>
            <person name="Ren Y."/>
            <person name="Zhang Y."/>
            <person name="Wang H."/>
            <person name="Li S."/>
            <person name="Jiang F."/>
            <person name="Yin L."/>
            <person name="Zhang G."/>
            <person name="Qian W."/>
            <person name="Fan W."/>
        </authorList>
    </citation>
    <scope>NUCLEOTIDE SEQUENCE [LARGE SCALE GENOMIC DNA]</scope>
    <source>
        <strain evidence="9">SZHN2017</strain>
        <tissue evidence="9">Muscle</tissue>
    </source>
</reference>
<dbReference type="Gene3D" id="1.10.10.820">
    <property type="match status" value="1"/>
</dbReference>
<evidence type="ECO:0000313" key="10">
    <source>
        <dbReference type="Proteomes" id="UP000245119"/>
    </source>
</evidence>
<name>A0A2T7P9A7_POMCA</name>
<dbReference type="GO" id="GO:0005524">
    <property type="term" value="F:ATP binding"/>
    <property type="evidence" value="ECO:0007669"/>
    <property type="project" value="UniProtKB-UniRule"/>
</dbReference>
<evidence type="ECO:0008006" key="11">
    <source>
        <dbReference type="Google" id="ProtNLM"/>
    </source>
</evidence>
<dbReference type="GO" id="GO:0005886">
    <property type="term" value="C:plasma membrane"/>
    <property type="evidence" value="ECO:0007669"/>
    <property type="project" value="TreeGrafter"/>
</dbReference>
<dbReference type="SUPFAM" id="SSF52540">
    <property type="entry name" value="P-loop containing nucleoside triphosphate hydrolases"/>
    <property type="match status" value="1"/>
</dbReference>
<proteinExistence type="inferred from homology"/>
<keyword evidence="10" id="KW-1185">Reference proteome</keyword>
<dbReference type="PANTHER" id="PTHR13140:SF713">
    <property type="entry name" value="UNCONVENTIONAL MYOSIN ID"/>
    <property type="match status" value="1"/>
</dbReference>
<dbReference type="PROSITE" id="PS50096">
    <property type="entry name" value="IQ"/>
    <property type="match status" value="1"/>
</dbReference>
<feature type="domain" description="Myosin motor" evidence="7">
    <location>
        <begin position="10"/>
        <end position="629"/>
    </location>
</feature>
<dbReference type="Gene3D" id="3.40.850.10">
    <property type="entry name" value="Kinesin motor domain"/>
    <property type="match status" value="2"/>
</dbReference>
<dbReference type="InterPro" id="IPR027417">
    <property type="entry name" value="P-loop_NTPase"/>
</dbReference>
<dbReference type="GO" id="GO:0016459">
    <property type="term" value="C:myosin complex"/>
    <property type="evidence" value="ECO:0007669"/>
    <property type="project" value="UniProtKB-KW"/>
</dbReference>
<dbReference type="PROSITE" id="PS51456">
    <property type="entry name" value="MYOSIN_MOTOR"/>
    <property type="match status" value="1"/>
</dbReference>
<accession>A0A2T7P9A7</accession>
<dbReference type="GO" id="GO:0005737">
    <property type="term" value="C:cytoplasm"/>
    <property type="evidence" value="ECO:0007669"/>
    <property type="project" value="TreeGrafter"/>
</dbReference>
<dbReference type="InterPro" id="IPR001609">
    <property type="entry name" value="Myosin_head_motor_dom-like"/>
</dbReference>
<feature type="domain" description="TH1" evidence="8">
    <location>
        <begin position="745"/>
        <end position="939"/>
    </location>
</feature>
<evidence type="ECO:0000256" key="5">
    <source>
        <dbReference type="ARBA" id="ARBA00023203"/>
    </source>
</evidence>
<dbReference type="SMART" id="SM00242">
    <property type="entry name" value="MYSc"/>
    <property type="match status" value="1"/>
</dbReference>
<feature type="binding site" evidence="6">
    <location>
        <begin position="103"/>
        <end position="110"/>
    </location>
    <ligand>
        <name>ATP</name>
        <dbReference type="ChEBI" id="CHEBI:30616"/>
    </ligand>
</feature>
<dbReference type="AlphaFoldDB" id="A0A2T7P9A7"/>
<feature type="region of interest" description="Actin-binding" evidence="6">
    <location>
        <begin position="507"/>
        <end position="529"/>
    </location>
</feature>
<evidence type="ECO:0000259" key="8">
    <source>
        <dbReference type="PROSITE" id="PS51757"/>
    </source>
</evidence>
<keyword evidence="4 6" id="KW-0505">Motor protein</keyword>
<dbReference type="Proteomes" id="UP000245119">
    <property type="component" value="Linkage Group LG5"/>
</dbReference>
<comment type="similarity">
    <text evidence="6">Belongs to the TRAFAC class myosin-kinesin ATPase superfamily. Myosin family.</text>
</comment>
<evidence type="ECO:0000313" key="9">
    <source>
        <dbReference type="EMBL" id="PVD30004.1"/>
    </source>
</evidence>
<dbReference type="STRING" id="400727.A0A2T7P9A7"/>
<dbReference type="OrthoDB" id="6108017at2759"/>
<evidence type="ECO:0000256" key="2">
    <source>
        <dbReference type="ARBA" id="ARBA00022840"/>
    </source>
</evidence>
<dbReference type="GO" id="GO:0007015">
    <property type="term" value="P:actin filament organization"/>
    <property type="evidence" value="ECO:0007669"/>
    <property type="project" value="TreeGrafter"/>
</dbReference>
<dbReference type="GO" id="GO:0000146">
    <property type="term" value="F:microfilament motor activity"/>
    <property type="evidence" value="ECO:0007669"/>
    <property type="project" value="TreeGrafter"/>
</dbReference>
<keyword evidence="1 6" id="KW-0547">Nucleotide-binding</keyword>
<dbReference type="Gene3D" id="1.20.120.720">
    <property type="entry name" value="Myosin VI head, motor domain, U50 subdomain"/>
    <property type="match status" value="2"/>
</dbReference>
<comment type="caution">
    <text evidence="9">The sequence shown here is derived from an EMBL/GenBank/DDBJ whole genome shotgun (WGS) entry which is preliminary data.</text>
</comment>
<evidence type="ECO:0000256" key="4">
    <source>
        <dbReference type="ARBA" id="ARBA00023175"/>
    </source>
</evidence>
<dbReference type="Pfam" id="PF00063">
    <property type="entry name" value="Myosin_head"/>
    <property type="match status" value="2"/>
</dbReference>
<dbReference type="GO" id="GO:0030048">
    <property type="term" value="P:actin filament-based movement"/>
    <property type="evidence" value="ECO:0007669"/>
    <property type="project" value="TreeGrafter"/>
</dbReference>
<dbReference type="Gene3D" id="1.20.58.530">
    <property type="match status" value="2"/>
</dbReference>
<sequence length="941" mass="108342">MAAIHEGPEFGIGDFVLLPELTLDAFMQNLKNRFEKGRIYTYIGEVVVSVNPYRQVDLYGKNYVDQYRGREIYERPPHIFALADSAYKTMKRQSKDTCIVISGESGSGKTEASKIIMRYIAAVTNVSGQREVERVKDVLILTNVILEAFGNAKTNRNDNSSRFGKYMDINFDFKGDPIGGHINNYLLEKSRVVFQQTGERNFHSFYQLLVGAPEDRLSQMGLTRDTTLYHYVNQGGDPKAAMIDDRGDYKSVVAALKNSGFDPKDIETLWNVIAAVLHLRQMHLERTLLSRVIAAGGQVVEKGLNVSEALYARDAFAKAIYNRMFTWIVGRINELIDPKHSGVRYAGKNTVIGVLDIYGFEIFDNNSFEQFCINYCNEKLQQLFIELVLKQEQEEYMKEGIEWQHMFLDAMAQKLKSERFTCRKLAPADKSLEHNRDFRIMHYAGDVTYSVVGFIDKNKDMLFMDFKRLLFNSSNNLIKSMWPEGKQLVTETTKRPTTAGTDFKNSIIALVENLASKTPFYVRCIKPNEIKSPVQFNDTRCKHQVMYLGLLENVRVRRAGFAYRMAYDRFLHRYKCIARDTWPNFRGNVVDGVKYLVNSQNCGQDVKYGRSKIFIRSPQTIFAFEEARDRKIPGIVLFLQKMVRGALARKKARQLRAMYLIMGCFKRYKMRNYILMIVERFRNVRQTRDFGKNVQWPSPPAVLQGLVDMLKKVHSRWRAHMILRKIPKEERPQWHLKVLAGDLLMRRRPEWGLKRKWEGNYLAQTRENSSTADFVSQINLLKSKDGFTKVLFSSFVRKANKHNKTAERAIVFTDKFIYKLDHKKHFKAMQKGIPFTNVTGVSITQGSDQLIVVHLSGGNDLVLCLYSHVNEERIGELVGILANLINRQYSRDLKLRVENGRIGCMLGDKSRSVIVRQMATNNGPVFRKEGSDLSLLIPSPS</sequence>
<organism evidence="9 10">
    <name type="scientific">Pomacea canaliculata</name>
    <name type="common">Golden apple snail</name>
    <dbReference type="NCBI Taxonomy" id="400727"/>
    <lineage>
        <taxon>Eukaryota</taxon>
        <taxon>Metazoa</taxon>
        <taxon>Spiralia</taxon>
        <taxon>Lophotrochozoa</taxon>
        <taxon>Mollusca</taxon>
        <taxon>Gastropoda</taxon>
        <taxon>Caenogastropoda</taxon>
        <taxon>Architaenioglossa</taxon>
        <taxon>Ampullarioidea</taxon>
        <taxon>Ampullariidae</taxon>
        <taxon>Pomacea</taxon>
    </lineage>
</organism>
<dbReference type="PROSITE" id="PS51757">
    <property type="entry name" value="TH1"/>
    <property type="match status" value="1"/>
</dbReference>
<dbReference type="GO" id="GO:0005902">
    <property type="term" value="C:microvillus"/>
    <property type="evidence" value="ECO:0007669"/>
    <property type="project" value="TreeGrafter"/>
</dbReference>
<protein>
    <recommendedName>
        <fullName evidence="11">Myosin motor domain-containing protein</fullName>
    </recommendedName>
</protein>
<dbReference type="GO" id="GO:0006897">
    <property type="term" value="P:endocytosis"/>
    <property type="evidence" value="ECO:0007669"/>
    <property type="project" value="TreeGrafter"/>
</dbReference>